<dbReference type="GO" id="GO:0004497">
    <property type="term" value="F:monooxygenase activity"/>
    <property type="evidence" value="ECO:0007669"/>
    <property type="project" value="UniProtKB-KW"/>
</dbReference>
<dbReference type="HOGENOM" id="CLU_001570_27_2_1"/>
<reference evidence="8" key="1">
    <citation type="journal article" date="2010" name="Genome Biol.">
        <title>Genome sequence of the necrotrophic plant pathogen Pythium ultimum reveals original pathogenicity mechanisms and effector repertoire.</title>
        <authorList>
            <person name="Levesque C.A."/>
            <person name="Brouwer H."/>
            <person name="Cano L."/>
            <person name="Hamilton J.P."/>
            <person name="Holt C."/>
            <person name="Huitema E."/>
            <person name="Raffaele S."/>
            <person name="Robideau G.P."/>
            <person name="Thines M."/>
            <person name="Win J."/>
            <person name="Zerillo M.M."/>
            <person name="Beakes G.W."/>
            <person name="Boore J.L."/>
            <person name="Busam D."/>
            <person name="Dumas B."/>
            <person name="Ferriera S."/>
            <person name="Fuerstenberg S.I."/>
            <person name="Gachon C.M."/>
            <person name="Gaulin E."/>
            <person name="Govers F."/>
            <person name="Grenville-Briggs L."/>
            <person name="Horner N."/>
            <person name="Hostetler J."/>
            <person name="Jiang R.H."/>
            <person name="Johnson J."/>
            <person name="Krajaejun T."/>
            <person name="Lin H."/>
            <person name="Meijer H.J."/>
            <person name="Moore B."/>
            <person name="Morris P."/>
            <person name="Phuntmart V."/>
            <person name="Puiu D."/>
            <person name="Shetty J."/>
            <person name="Stajich J.E."/>
            <person name="Tripathy S."/>
            <person name="Wawra S."/>
            <person name="van West P."/>
            <person name="Whitty B.R."/>
            <person name="Coutinho P.M."/>
            <person name="Henrissat B."/>
            <person name="Martin F."/>
            <person name="Thomas P.D."/>
            <person name="Tyler B.M."/>
            <person name="De Vries R.P."/>
            <person name="Kamoun S."/>
            <person name="Yandell M."/>
            <person name="Tisserat N."/>
            <person name="Buell C.R."/>
        </authorList>
    </citation>
    <scope>NUCLEOTIDE SEQUENCE</scope>
    <source>
        <strain evidence="8">DAOM:BR144</strain>
    </source>
</reference>
<evidence type="ECO:0000256" key="6">
    <source>
        <dbReference type="RuleBase" id="RU000461"/>
    </source>
</evidence>
<reference evidence="8" key="2">
    <citation type="submission" date="2010-04" db="EMBL/GenBank/DDBJ databases">
        <authorList>
            <person name="Buell R."/>
            <person name="Hamilton J."/>
            <person name="Hostetler J."/>
        </authorList>
    </citation>
    <scope>NUCLEOTIDE SEQUENCE [LARGE SCALE GENOMIC DNA]</scope>
    <source>
        <strain evidence="8">DAOM:BR144</strain>
    </source>
</reference>
<accession>K3WVQ9</accession>
<keyword evidence="3 6" id="KW-0560">Oxidoreductase</keyword>
<dbReference type="InterPro" id="IPR001128">
    <property type="entry name" value="Cyt_P450"/>
</dbReference>
<feature type="binding site" description="axial binding residue" evidence="5">
    <location>
        <position position="470"/>
    </location>
    <ligand>
        <name>heme</name>
        <dbReference type="ChEBI" id="CHEBI:30413"/>
    </ligand>
    <ligandPart>
        <name>Fe</name>
        <dbReference type="ChEBI" id="CHEBI:18248"/>
    </ligandPart>
</feature>
<dbReference type="EnsemblProtists" id="PYU1_T009057">
    <property type="protein sequence ID" value="PYU1_T009057"/>
    <property type="gene ID" value="PYU1_G009039"/>
</dbReference>
<evidence type="ECO:0008006" key="9">
    <source>
        <dbReference type="Google" id="ProtNLM"/>
    </source>
</evidence>
<name>K3WVQ9_GLOUD</name>
<dbReference type="InterPro" id="IPR017972">
    <property type="entry name" value="Cyt_P450_CS"/>
</dbReference>
<dbReference type="SUPFAM" id="SSF48264">
    <property type="entry name" value="Cytochrome P450"/>
    <property type="match status" value="1"/>
</dbReference>
<dbReference type="VEuPathDB" id="FungiDB:PYU1_G009039"/>
<dbReference type="Gene3D" id="1.10.630.10">
    <property type="entry name" value="Cytochrome P450"/>
    <property type="match status" value="1"/>
</dbReference>
<proteinExistence type="inferred from homology"/>
<reference evidence="7" key="3">
    <citation type="submission" date="2015-02" db="UniProtKB">
        <authorList>
            <consortium name="EnsemblProtists"/>
        </authorList>
    </citation>
    <scope>IDENTIFICATION</scope>
    <source>
        <strain evidence="7">DAOM BR144</strain>
    </source>
</reference>
<dbReference type="CDD" id="cd11064">
    <property type="entry name" value="CYP86A"/>
    <property type="match status" value="1"/>
</dbReference>
<comment type="similarity">
    <text evidence="1 6">Belongs to the cytochrome P450 family.</text>
</comment>
<dbReference type="InParanoid" id="K3WVQ9"/>
<dbReference type="GO" id="GO:0006629">
    <property type="term" value="P:lipid metabolic process"/>
    <property type="evidence" value="ECO:0007669"/>
    <property type="project" value="UniProtKB-ARBA"/>
</dbReference>
<dbReference type="PRINTS" id="PR00463">
    <property type="entry name" value="EP450I"/>
</dbReference>
<dbReference type="EMBL" id="GL376599">
    <property type="status" value="NOT_ANNOTATED_CDS"/>
    <property type="molecule type" value="Genomic_DNA"/>
</dbReference>
<dbReference type="PROSITE" id="PS00086">
    <property type="entry name" value="CYTOCHROME_P450"/>
    <property type="match status" value="1"/>
</dbReference>
<dbReference type="STRING" id="431595.K3WVQ9"/>
<dbReference type="PRINTS" id="PR00385">
    <property type="entry name" value="P450"/>
</dbReference>
<sequence>MDRVESPWMLLSAAVVGGVLAWSVLPDEKQRAIRHLPAPASTLPILGNTLDLAKYQSHRAHDWIAEQCQLHNGKPWRLQIIGSAPMLVLSSQEHFEDVLKTQFAIFDKGAEMKMVFDDAFGDSLIASDGDVWKYQRKKISHLFTRRSFRETITTSIHKYIRVLGKVLDEAAANPDVPLNFGEASHQMSFDIFSEVGFGLQTNSLERRENNLFVVGLGTLSETFEARFQQPNFWWRLKRFFQIGNEKKMKESVDMFHNMMDDLIYENIKMHNSPTYARSTKDVISLFMEDLDLESYATDPAKQQRDMKFLREVGFAIIGAGKDSTATSLMWCIIMLNRHSEVEAKIRDELHEKLPKLFTDKDYVPSLDDVSLLVYTEAALRETLRLCPIVPLNAKEANRDTTLSDGTFLKKGTRVYIPSYSLARNPNVWGPDAAEYKPDRWIEVDEATGKEKVVQVPDSKFNTFHGGPRVCPGMRFALFQLKAVLAYILSKYHLKTAKSPDEYTYAISAVLSVRGPLLVHVNESRAQSY</sequence>
<protein>
    <recommendedName>
        <fullName evidence="9">Cytochrome P450</fullName>
    </recommendedName>
</protein>
<keyword evidence="8" id="KW-1185">Reference proteome</keyword>
<dbReference type="Pfam" id="PF00067">
    <property type="entry name" value="p450"/>
    <property type="match status" value="1"/>
</dbReference>
<dbReference type="eggNOG" id="KOG0157">
    <property type="taxonomic scope" value="Eukaryota"/>
</dbReference>
<keyword evidence="2 5" id="KW-0479">Metal-binding</keyword>
<evidence type="ECO:0000256" key="1">
    <source>
        <dbReference type="ARBA" id="ARBA00010617"/>
    </source>
</evidence>
<evidence type="ECO:0000313" key="7">
    <source>
        <dbReference type="EnsemblProtists" id="PYU1_T009057"/>
    </source>
</evidence>
<dbReference type="AlphaFoldDB" id="K3WVQ9"/>
<evidence type="ECO:0000256" key="3">
    <source>
        <dbReference type="ARBA" id="ARBA00023002"/>
    </source>
</evidence>
<keyword evidence="5 6" id="KW-0349">Heme</keyword>
<evidence type="ECO:0000256" key="2">
    <source>
        <dbReference type="ARBA" id="ARBA00022723"/>
    </source>
</evidence>
<evidence type="ECO:0000256" key="4">
    <source>
        <dbReference type="ARBA" id="ARBA00023004"/>
    </source>
</evidence>
<evidence type="ECO:0000313" key="8">
    <source>
        <dbReference type="Proteomes" id="UP000019132"/>
    </source>
</evidence>
<dbReference type="GO" id="GO:0020037">
    <property type="term" value="F:heme binding"/>
    <property type="evidence" value="ECO:0007669"/>
    <property type="project" value="InterPro"/>
</dbReference>
<keyword evidence="6" id="KW-0503">Monooxygenase</keyword>
<dbReference type="PANTHER" id="PTHR24296">
    <property type="entry name" value="CYTOCHROME P450"/>
    <property type="match status" value="1"/>
</dbReference>
<evidence type="ECO:0000256" key="5">
    <source>
        <dbReference type="PIRSR" id="PIRSR602401-1"/>
    </source>
</evidence>
<dbReference type="Proteomes" id="UP000019132">
    <property type="component" value="Unassembled WGS sequence"/>
</dbReference>
<dbReference type="GO" id="GO:0005506">
    <property type="term" value="F:iron ion binding"/>
    <property type="evidence" value="ECO:0007669"/>
    <property type="project" value="InterPro"/>
</dbReference>
<dbReference type="InterPro" id="IPR036396">
    <property type="entry name" value="Cyt_P450_sf"/>
</dbReference>
<dbReference type="GO" id="GO:0016705">
    <property type="term" value="F:oxidoreductase activity, acting on paired donors, with incorporation or reduction of molecular oxygen"/>
    <property type="evidence" value="ECO:0007669"/>
    <property type="project" value="InterPro"/>
</dbReference>
<organism evidence="7 8">
    <name type="scientific">Globisporangium ultimum (strain ATCC 200006 / CBS 805.95 / DAOM BR144)</name>
    <name type="common">Pythium ultimum</name>
    <dbReference type="NCBI Taxonomy" id="431595"/>
    <lineage>
        <taxon>Eukaryota</taxon>
        <taxon>Sar</taxon>
        <taxon>Stramenopiles</taxon>
        <taxon>Oomycota</taxon>
        <taxon>Peronosporomycetes</taxon>
        <taxon>Pythiales</taxon>
        <taxon>Pythiaceae</taxon>
        <taxon>Globisporangium</taxon>
    </lineage>
</organism>
<keyword evidence="4 5" id="KW-0408">Iron</keyword>
<dbReference type="InterPro" id="IPR002401">
    <property type="entry name" value="Cyt_P450_E_grp-I"/>
</dbReference>
<comment type="cofactor">
    <cofactor evidence="5">
        <name>heme</name>
        <dbReference type="ChEBI" id="CHEBI:30413"/>
    </cofactor>
</comment>
<dbReference type="OMA" id="SHEYHYF"/>